<proteinExistence type="predicted"/>
<evidence type="ECO:0000313" key="2">
    <source>
        <dbReference type="EMBL" id="TVT99421.1"/>
    </source>
</evidence>
<dbReference type="Proteomes" id="UP000324897">
    <property type="component" value="Unassembled WGS sequence"/>
</dbReference>
<dbReference type="Gramene" id="TVT99421">
    <property type="protein sequence ID" value="TVT99421"/>
    <property type="gene ID" value="EJB05_55243"/>
</dbReference>
<name>A0A5J9SKB4_9POAL</name>
<protein>
    <recommendedName>
        <fullName evidence="1">KIB1-4 beta-propeller domain-containing protein</fullName>
    </recommendedName>
</protein>
<keyword evidence="3" id="KW-1185">Reference proteome</keyword>
<comment type="caution">
    <text evidence="2">The sequence shown here is derived from an EMBL/GenBank/DDBJ whole genome shotgun (WGS) entry which is preliminary data.</text>
</comment>
<evidence type="ECO:0000313" key="3">
    <source>
        <dbReference type="Proteomes" id="UP000324897"/>
    </source>
</evidence>
<organism evidence="2 3">
    <name type="scientific">Eragrostis curvula</name>
    <name type="common">weeping love grass</name>
    <dbReference type="NCBI Taxonomy" id="38414"/>
    <lineage>
        <taxon>Eukaryota</taxon>
        <taxon>Viridiplantae</taxon>
        <taxon>Streptophyta</taxon>
        <taxon>Embryophyta</taxon>
        <taxon>Tracheophyta</taxon>
        <taxon>Spermatophyta</taxon>
        <taxon>Magnoliopsida</taxon>
        <taxon>Liliopsida</taxon>
        <taxon>Poales</taxon>
        <taxon>Poaceae</taxon>
        <taxon>PACMAD clade</taxon>
        <taxon>Chloridoideae</taxon>
        <taxon>Eragrostideae</taxon>
        <taxon>Eragrostidinae</taxon>
        <taxon>Eragrostis</taxon>
    </lineage>
</organism>
<feature type="non-terminal residue" evidence="2">
    <location>
        <position position="1"/>
    </location>
</feature>
<dbReference type="AlphaFoldDB" id="A0A5J9SKB4"/>
<dbReference type="Pfam" id="PF03478">
    <property type="entry name" value="Beta-prop_KIB1-4"/>
    <property type="match status" value="1"/>
</dbReference>
<feature type="domain" description="KIB1-4 beta-propeller" evidence="1">
    <location>
        <begin position="6"/>
        <end position="74"/>
    </location>
</feature>
<dbReference type="EMBL" id="RWGY01000722">
    <property type="protein sequence ID" value="TVT99421.1"/>
    <property type="molecule type" value="Genomic_DNA"/>
</dbReference>
<sequence>MHFVCSNDLIAAMIRYGDLHSNAIACCRPGMPVWSGRRRRSGLRYQDMAFHEGNLYAVPIGGDLIVHEVTEDSETGEPQVSPGKQGE</sequence>
<gene>
    <name evidence="2" type="ORF">EJB05_55243</name>
</gene>
<evidence type="ECO:0000259" key="1">
    <source>
        <dbReference type="Pfam" id="PF03478"/>
    </source>
</evidence>
<dbReference type="OrthoDB" id="688525at2759"/>
<reference evidence="2 3" key="1">
    <citation type="journal article" date="2019" name="Sci. Rep.">
        <title>A high-quality genome of Eragrostis curvula grass provides insights into Poaceae evolution and supports new strategies to enhance forage quality.</title>
        <authorList>
            <person name="Carballo J."/>
            <person name="Santos B.A.C.M."/>
            <person name="Zappacosta D."/>
            <person name="Garbus I."/>
            <person name="Selva J.P."/>
            <person name="Gallo C.A."/>
            <person name="Diaz A."/>
            <person name="Albertini E."/>
            <person name="Caccamo M."/>
            <person name="Echenique V."/>
        </authorList>
    </citation>
    <scope>NUCLEOTIDE SEQUENCE [LARGE SCALE GENOMIC DNA]</scope>
    <source>
        <strain evidence="3">cv. Victoria</strain>
        <tissue evidence="2">Leaf</tissue>
    </source>
</reference>
<accession>A0A5J9SKB4</accession>
<dbReference type="PANTHER" id="PTHR33110">
    <property type="entry name" value="F-BOX/KELCH-REPEAT PROTEIN-RELATED"/>
    <property type="match status" value="1"/>
</dbReference>
<dbReference type="InterPro" id="IPR005174">
    <property type="entry name" value="KIB1-4_b-propeller"/>
</dbReference>
<dbReference type="PANTHER" id="PTHR33110:SF79">
    <property type="entry name" value="OS12G0155900 PROTEIN"/>
    <property type="match status" value="1"/>
</dbReference>